<evidence type="ECO:0000256" key="10">
    <source>
        <dbReference type="SAM" id="MobiDB-lite"/>
    </source>
</evidence>
<feature type="domain" description="RanBD1" evidence="11">
    <location>
        <begin position="338"/>
        <end position="424"/>
    </location>
</feature>
<accession>A0AAV0V1S8</accession>
<evidence type="ECO:0000256" key="2">
    <source>
        <dbReference type="ARBA" id="ARBA00022448"/>
    </source>
</evidence>
<dbReference type="CDD" id="cd13170">
    <property type="entry name" value="RanBD_NUP50"/>
    <property type="match status" value="1"/>
</dbReference>
<organism evidence="12 13">
    <name type="scientific">Peronospora destructor</name>
    <dbReference type="NCBI Taxonomy" id="86335"/>
    <lineage>
        <taxon>Eukaryota</taxon>
        <taxon>Sar</taxon>
        <taxon>Stramenopiles</taxon>
        <taxon>Oomycota</taxon>
        <taxon>Peronosporomycetes</taxon>
        <taxon>Peronosporales</taxon>
        <taxon>Peronosporaceae</taxon>
        <taxon>Peronospora</taxon>
    </lineage>
</organism>
<dbReference type="InterPro" id="IPR045255">
    <property type="entry name" value="RanBP1-like"/>
</dbReference>
<keyword evidence="6" id="KW-0007">Acetylation</keyword>
<keyword evidence="2" id="KW-0813">Transport</keyword>
<evidence type="ECO:0000256" key="5">
    <source>
        <dbReference type="ARBA" id="ARBA00022927"/>
    </source>
</evidence>
<reference evidence="12" key="1">
    <citation type="submission" date="2022-12" db="EMBL/GenBank/DDBJ databases">
        <authorList>
            <person name="Webb A."/>
        </authorList>
    </citation>
    <scope>NUCLEOTIDE SEQUENCE</scope>
    <source>
        <strain evidence="12">Pd1</strain>
    </source>
</reference>
<evidence type="ECO:0000256" key="3">
    <source>
        <dbReference type="ARBA" id="ARBA00022737"/>
    </source>
</evidence>
<dbReference type="PANTHER" id="PTHR23138:SF141">
    <property type="entry name" value="NUCLEAR PORE COMPLEX PROTEIN NUP50"/>
    <property type="match status" value="1"/>
</dbReference>
<dbReference type="InterPro" id="IPR000156">
    <property type="entry name" value="Ran_bind_dom"/>
</dbReference>
<dbReference type="SMART" id="SM00160">
    <property type="entry name" value="RanBD"/>
    <property type="match status" value="1"/>
</dbReference>
<comment type="caution">
    <text evidence="12">The sequence shown here is derived from an EMBL/GenBank/DDBJ whole genome shotgun (WGS) entry which is preliminary data.</text>
</comment>
<evidence type="ECO:0000256" key="4">
    <source>
        <dbReference type="ARBA" id="ARBA00022816"/>
    </source>
</evidence>
<keyword evidence="5" id="KW-0653">Protein transport</keyword>
<name>A0AAV0V1S8_9STRA</name>
<sequence length="470" mass="49418">MAKRRNEDGQMRREEYEAADEGKNVNAESCELGFQRASEDSISKRRIVKARTRPPVVTKPKAAAIEDNAVKSNPFGGFQGLTAAKPAASKPFDGVISGLSGAVHSDKAKTSSGISAASFKSYQEAMETLNKEFLAFVTDQLQRNPSVSWMAAVQDYVKYAAEIATKYASTRPVTISETKQAKAVPAPFSFGATPASASTTSAATTPSSSSFSFDGSNAGAKKKGETPASSGFSLGAAVKKDDESIKPASRGFSFGGADSSLFSIKSSDEEEKTIPAFSFGTLSKPVTSAASSTPATGDFSFGNAPAPKSIASTSSGGLSFGVSAVADPTSTSTIAGDEAEENIGREEATVIIKADSSDDECTFEADKAKVFEFKKDEKRWADKGVHPLKVLVSKDTKSGRILVRNEIGKVVLNSALYKGIAVRPHETKGKKTGVTLALQIDNALTQFLIKVNTTRVDEFIKALKSAAGSS</sequence>
<proteinExistence type="predicted"/>
<dbReference type="PROSITE" id="PS50196">
    <property type="entry name" value="RANBD1"/>
    <property type="match status" value="1"/>
</dbReference>
<dbReference type="AlphaFoldDB" id="A0AAV0V1S8"/>
<dbReference type="InterPro" id="IPR015007">
    <property type="entry name" value="NUP2/50/61"/>
</dbReference>
<dbReference type="InterPro" id="IPR011993">
    <property type="entry name" value="PH-like_dom_sf"/>
</dbReference>
<keyword evidence="13" id="KW-1185">Reference proteome</keyword>
<evidence type="ECO:0000256" key="9">
    <source>
        <dbReference type="ARBA" id="ARBA00023242"/>
    </source>
</evidence>
<dbReference type="Pfam" id="PF00638">
    <property type="entry name" value="Ran_BP1"/>
    <property type="match status" value="1"/>
</dbReference>
<gene>
    <name evidence="12" type="ORF">PDE001_LOCUS7610</name>
</gene>
<protein>
    <recommendedName>
        <fullName evidence="11">RanBD1 domain-containing protein</fullName>
    </recommendedName>
</protein>
<dbReference type="GO" id="GO:0015031">
    <property type="term" value="P:protein transport"/>
    <property type="evidence" value="ECO:0007669"/>
    <property type="project" value="UniProtKB-KW"/>
</dbReference>
<keyword evidence="9" id="KW-0539">Nucleus</keyword>
<keyword evidence="8" id="KW-0906">Nuclear pore complex</keyword>
<comment type="subcellular location">
    <subcellularLocation>
        <location evidence="1">Nucleus</location>
        <location evidence="1">Nuclear pore complex</location>
    </subcellularLocation>
</comment>
<evidence type="ECO:0000313" key="13">
    <source>
        <dbReference type="Proteomes" id="UP001162029"/>
    </source>
</evidence>
<evidence type="ECO:0000256" key="1">
    <source>
        <dbReference type="ARBA" id="ARBA00004567"/>
    </source>
</evidence>
<keyword evidence="4" id="KW-0509">mRNA transport</keyword>
<feature type="region of interest" description="Disordered" evidence="10">
    <location>
        <begin position="1"/>
        <end position="22"/>
    </location>
</feature>
<evidence type="ECO:0000313" key="12">
    <source>
        <dbReference type="EMBL" id="CAI5740784.1"/>
    </source>
</evidence>
<keyword evidence="7" id="KW-0811">Translocation</keyword>
<feature type="compositionally biased region" description="Low complexity" evidence="10">
    <location>
        <begin position="195"/>
        <end position="219"/>
    </location>
</feature>
<evidence type="ECO:0000256" key="6">
    <source>
        <dbReference type="ARBA" id="ARBA00022990"/>
    </source>
</evidence>
<keyword evidence="3" id="KW-0677">Repeat</keyword>
<dbReference type="GO" id="GO:0005643">
    <property type="term" value="C:nuclear pore"/>
    <property type="evidence" value="ECO:0007669"/>
    <property type="project" value="UniProtKB-SubCell"/>
</dbReference>
<dbReference type="Pfam" id="PF08911">
    <property type="entry name" value="NUP50"/>
    <property type="match status" value="1"/>
</dbReference>
<evidence type="ECO:0000256" key="8">
    <source>
        <dbReference type="ARBA" id="ARBA00023132"/>
    </source>
</evidence>
<evidence type="ECO:0000256" key="7">
    <source>
        <dbReference type="ARBA" id="ARBA00023010"/>
    </source>
</evidence>
<feature type="region of interest" description="Disordered" evidence="10">
    <location>
        <begin position="195"/>
        <end position="232"/>
    </location>
</feature>
<dbReference type="PANTHER" id="PTHR23138">
    <property type="entry name" value="RAN BINDING PROTEIN"/>
    <property type="match status" value="1"/>
</dbReference>
<dbReference type="SUPFAM" id="SSF50729">
    <property type="entry name" value="PH domain-like"/>
    <property type="match status" value="1"/>
</dbReference>
<evidence type="ECO:0000259" key="11">
    <source>
        <dbReference type="PROSITE" id="PS50196"/>
    </source>
</evidence>
<dbReference type="Proteomes" id="UP001162029">
    <property type="component" value="Unassembled WGS sequence"/>
</dbReference>
<dbReference type="GO" id="GO:0051028">
    <property type="term" value="P:mRNA transport"/>
    <property type="evidence" value="ECO:0007669"/>
    <property type="project" value="UniProtKB-KW"/>
</dbReference>
<dbReference type="EMBL" id="CANTFM010001528">
    <property type="protein sequence ID" value="CAI5740784.1"/>
    <property type="molecule type" value="Genomic_DNA"/>
</dbReference>
<dbReference type="Gene3D" id="2.30.29.30">
    <property type="entry name" value="Pleckstrin-homology domain (PH domain)/Phosphotyrosine-binding domain (PTB)"/>
    <property type="match status" value="1"/>
</dbReference>